<dbReference type="PANTHER" id="PTHR47691">
    <property type="entry name" value="REGULATOR-RELATED"/>
    <property type="match status" value="1"/>
</dbReference>
<evidence type="ECO:0000256" key="1">
    <source>
        <dbReference type="PROSITE-ProRule" id="PRU00339"/>
    </source>
</evidence>
<keyword evidence="3" id="KW-0614">Plasmid</keyword>
<dbReference type="Proteomes" id="UP000000268">
    <property type="component" value="Plasmid pREB1"/>
</dbReference>
<dbReference type="SMART" id="SM00028">
    <property type="entry name" value="TPR"/>
    <property type="match status" value="6"/>
</dbReference>
<reference evidence="3 4" key="1">
    <citation type="journal article" date="2008" name="Proc. Natl. Acad. Sci. U.S.A.">
        <title>Niche adaptation and genome expansion in the chlorophyll d-producing cyanobacterium Acaryochloris marina.</title>
        <authorList>
            <person name="Swingley W.D."/>
            <person name="Chen M."/>
            <person name="Cheung P.C."/>
            <person name="Conrad A.L."/>
            <person name="Dejesa L.C."/>
            <person name="Hao J."/>
            <person name="Honchak B.M."/>
            <person name="Karbach L.E."/>
            <person name="Kurdoglu A."/>
            <person name="Lahiri S."/>
            <person name="Mastrian S.D."/>
            <person name="Miyashita H."/>
            <person name="Page L."/>
            <person name="Ramakrishna P."/>
            <person name="Satoh S."/>
            <person name="Sattley W.M."/>
            <person name="Shimada Y."/>
            <person name="Taylor H.L."/>
            <person name="Tomo T."/>
            <person name="Tsuchiya T."/>
            <person name="Wang Z.T."/>
            <person name="Raymond J."/>
            <person name="Mimuro M."/>
            <person name="Blankenship R.E."/>
            <person name="Touchman J.W."/>
        </authorList>
    </citation>
    <scope>NUCLEOTIDE SEQUENCE [LARGE SCALE GENOMIC DNA]</scope>
    <source>
        <strain evidence="4">MBIC 11017</strain>
        <plasmid evidence="4">Plasmid pREB1</plasmid>
    </source>
</reference>
<dbReference type="InterPro" id="IPR042197">
    <property type="entry name" value="Apaf_helical"/>
</dbReference>
<dbReference type="PROSITE" id="PS50005">
    <property type="entry name" value="TPR"/>
    <property type="match status" value="1"/>
</dbReference>
<dbReference type="PRINTS" id="PR00364">
    <property type="entry name" value="DISEASERSIST"/>
</dbReference>
<dbReference type="InterPro" id="IPR002182">
    <property type="entry name" value="NB-ARC"/>
</dbReference>
<dbReference type="Pfam" id="PF13424">
    <property type="entry name" value="TPR_12"/>
    <property type="match status" value="2"/>
</dbReference>
<dbReference type="InterPro" id="IPR045434">
    <property type="entry name" value="EAD4"/>
</dbReference>
<dbReference type="SUPFAM" id="SSF52540">
    <property type="entry name" value="P-loop containing nucleoside triphosphate hydrolases"/>
    <property type="match status" value="1"/>
</dbReference>
<sequence length="857" mass="98658">MKLSFGEVPKKRTKRILRAILTFANGNKQVNSYRYCLSNIQIDRSGPKQVTIKATLKQLAELVSYSDKLHVESSPDPLTQWSLQEALEHLRLTLGVFSDIRQKRQGSKYWVFRLDLWFVIEDQVGNLAEFDRKWERKKNLVSSKKTSTSQLENHIPFQVLVDIQNFVGREAELKSLENFLVFNKSGIAIVGIYGMGGVGKSTLAKHFAHQYRKSFPDGVLFADLRIQEPSALLESFARAYSCDLNSTMNILDKAERVRTILSQKRSLLILDNANDSEILNYLLPTFGQCSVIVTARDKDIAPLQGFQELILEPFSKSESMELLTKLVGRDRIKSENNEAVKITEMCGNLPLAINISGSLIKFSCCSLSDYRFSFENEQQKLDIFEWRSRSLRSSFNITWDLLGETLKRLLSTTSIFGGSSIDIDALSVMLDKKPIKLQLEMGGLIAVSLVYTNKSKHYKLHPLVKEFATEKLFERESNEVNTLHLCLARYYLSSIKSGKLNYDHINDNYGNIIEIVYWTFKNCYFKEVVEFGNIIGDFLLFKGYWNDGNNILRNTIFACQQLGYAQTEFEIRLKLSELAREQADYDQAQEQYEACKTFFEETDQKSQLAIVFRELGELTRVRRNYLQARKLHQKSLLLNIELDNKKGEAQSLHDLGLIERIFGDYNRAIQLFERSLKIRESLGDLLGISYNYLELGIIARLKKDKKAIEFLRSSCFEFERFGDKRGLAYVFRELGELAVDEMDYVEADKFHKKSLQLRQELGDQRGKAISLYRIGRLNQLQKNYELSKQYFLDSIAIAKKLDDKLHKAFNLVRLGELANLSGQKSSAIANWRQSLELFNEMHVADPEAIEVKELLMS</sequence>
<evidence type="ECO:0000259" key="2">
    <source>
        <dbReference type="SMART" id="SM00382"/>
    </source>
</evidence>
<dbReference type="SUPFAM" id="SSF48452">
    <property type="entry name" value="TPR-like"/>
    <property type="match status" value="2"/>
</dbReference>
<evidence type="ECO:0000313" key="4">
    <source>
        <dbReference type="Proteomes" id="UP000000268"/>
    </source>
</evidence>
<dbReference type="Pfam" id="PF00931">
    <property type="entry name" value="NB-ARC"/>
    <property type="match status" value="1"/>
</dbReference>
<dbReference type="RefSeq" id="WP_012166552.1">
    <property type="nucleotide sequence ID" value="NC_009926.1"/>
</dbReference>
<dbReference type="Gene3D" id="3.40.50.300">
    <property type="entry name" value="P-loop containing nucleotide triphosphate hydrolases"/>
    <property type="match status" value="1"/>
</dbReference>
<gene>
    <name evidence="3" type="ordered locus">AM1_A0040</name>
</gene>
<dbReference type="Gene3D" id="1.10.8.430">
    <property type="entry name" value="Helical domain of apoptotic protease-activating factors"/>
    <property type="match status" value="1"/>
</dbReference>
<accession>A8ZK49</accession>
<dbReference type="InterPro" id="IPR019734">
    <property type="entry name" value="TPR_rpt"/>
</dbReference>
<name>A8ZK49_ACAM1</name>
<feature type="domain" description="AAA+ ATPase" evidence="2">
    <location>
        <begin position="186"/>
        <end position="326"/>
    </location>
</feature>
<dbReference type="InterPro" id="IPR011990">
    <property type="entry name" value="TPR-like_helical_dom_sf"/>
</dbReference>
<feature type="repeat" description="TPR" evidence="1">
    <location>
        <begin position="649"/>
        <end position="682"/>
    </location>
</feature>
<dbReference type="Gene3D" id="1.25.40.10">
    <property type="entry name" value="Tetratricopeptide repeat domain"/>
    <property type="match status" value="1"/>
</dbReference>
<keyword evidence="4" id="KW-1185">Reference proteome</keyword>
<organism evidence="3 4">
    <name type="scientific">Acaryochloris marina (strain MBIC 11017)</name>
    <dbReference type="NCBI Taxonomy" id="329726"/>
    <lineage>
        <taxon>Bacteria</taxon>
        <taxon>Bacillati</taxon>
        <taxon>Cyanobacteriota</taxon>
        <taxon>Cyanophyceae</taxon>
        <taxon>Acaryochloridales</taxon>
        <taxon>Acaryochloridaceae</taxon>
        <taxon>Acaryochloris</taxon>
    </lineage>
</organism>
<dbReference type="InterPro" id="IPR003593">
    <property type="entry name" value="AAA+_ATPase"/>
</dbReference>
<dbReference type="Pfam" id="PF19959">
    <property type="entry name" value="EAD4"/>
    <property type="match status" value="1"/>
</dbReference>
<proteinExistence type="predicted"/>
<keyword evidence="1" id="KW-0802">TPR repeat</keyword>
<dbReference type="AlphaFoldDB" id="A8ZK49"/>
<dbReference type="EMBL" id="CP000838">
    <property type="protein sequence ID" value="ABW31549.1"/>
    <property type="molecule type" value="Genomic_DNA"/>
</dbReference>
<protein>
    <submittedName>
        <fullName evidence="3">TPR domain protein, putative</fullName>
    </submittedName>
</protein>
<dbReference type="InterPro" id="IPR027417">
    <property type="entry name" value="P-loop_NTPase"/>
</dbReference>
<dbReference type="PANTHER" id="PTHR47691:SF3">
    <property type="entry name" value="HTH-TYPE TRANSCRIPTIONAL REGULATOR RV0890C-RELATED"/>
    <property type="match status" value="1"/>
</dbReference>
<dbReference type="SMART" id="SM00382">
    <property type="entry name" value="AAA"/>
    <property type="match status" value="1"/>
</dbReference>
<dbReference type="KEGG" id="amr:AM1_A0040"/>
<evidence type="ECO:0000313" key="3">
    <source>
        <dbReference type="EMBL" id="ABW31549.1"/>
    </source>
</evidence>
<geneLocation type="plasmid" evidence="3 4">
    <name>pREB1</name>
</geneLocation>
<dbReference type="GO" id="GO:0043531">
    <property type="term" value="F:ADP binding"/>
    <property type="evidence" value="ECO:0007669"/>
    <property type="project" value="InterPro"/>
</dbReference>
<dbReference type="HOGENOM" id="CLU_333353_0_0_3"/>